<dbReference type="STRING" id="307507.A0A2V0P0L5"/>
<dbReference type="AlphaFoldDB" id="A0A2V0P0L5"/>
<feature type="region of interest" description="Disordered" evidence="3">
    <location>
        <begin position="124"/>
        <end position="201"/>
    </location>
</feature>
<dbReference type="Pfam" id="PF13432">
    <property type="entry name" value="TPR_16"/>
    <property type="match status" value="1"/>
</dbReference>
<comment type="similarity">
    <text evidence="1">Belongs to the SGT1 family.</text>
</comment>
<dbReference type="PROSITE" id="PS51203">
    <property type="entry name" value="CS"/>
    <property type="match status" value="1"/>
</dbReference>
<dbReference type="PANTHER" id="PTHR45862">
    <property type="entry name" value="PROTEIN SGT1 HOMOLOG"/>
    <property type="match status" value="1"/>
</dbReference>
<dbReference type="Pfam" id="PF13181">
    <property type="entry name" value="TPR_8"/>
    <property type="match status" value="1"/>
</dbReference>
<dbReference type="InterPro" id="IPR019734">
    <property type="entry name" value="TPR_rpt"/>
</dbReference>
<keyword evidence="2" id="KW-0802">TPR repeat</keyword>
<evidence type="ECO:0000313" key="6">
    <source>
        <dbReference type="EMBL" id="GBF93411.1"/>
    </source>
</evidence>
<evidence type="ECO:0000313" key="7">
    <source>
        <dbReference type="Proteomes" id="UP000247498"/>
    </source>
</evidence>
<protein>
    <submittedName>
        <fullName evidence="6">Uncharacterized protein</fullName>
    </submittedName>
</protein>
<feature type="repeat" description="TPR" evidence="2">
    <location>
        <begin position="74"/>
        <end position="107"/>
    </location>
</feature>
<feature type="region of interest" description="Disordered" evidence="3">
    <location>
        <begin position="336"/>
        <end position="371"/>
    </location>
</feature>
<dbReference type="Gene3D" id="1.25.40.10">
    <property type="entry name" value="Tetratricopeptide repeat domain"/>
    <property type="match status" value="1"/>
</dbReference>
<gene>
    <name evidence="6" type="ORF">Rsub_06449</name>
</gene>
<dbReference type="GO" id="GO:0051087">
    <property type="term" value="F:protein-folding chaperone binding"/>
    <property type="evidence" value="ECO:0007669"/>
    <property type="project" value="InterPro"/>
</dbReference>
<dbReference type="EMBL" id="BDRX01000040">
    <property type="protein sequence ID" value="GBF93411.1"/>
    <property type="molecule type" value="Genomic_DNA"/>
</dbReference>
<dbReference type="Proteomes" id="UP000247498">
    <property type="component" value="Unassembled WGS sequence"/>
</dbReference>
<feature type="repeat" description="TPR" evidence="2">
    <location>
        <begin position="40"/>
        <end position="73"/>
    </location>
</feature>
<dbReference type="InterPro" id="IPR044563">
    <property type="entry name" value="Sgt1-like"/>
</dbReference>
<dbReference type="OrthoDB" id="1898560at2759"/>
<evidence type="ECO:0000256" key="2">
    <source>
        <dbReference type="PROSITE-ProRule" id="PRU00339"/>
    </source>
</evidence>
<name>A0A2V0P0L5_9CHLO</name>
<comment type="caution">
    <text evidence="6">The sequence shown here is derived from an EMBL/GenBank/DDBJ whole genome shotgun (WGS) entry which is preliminary data.</text>
</comment>
<dbReference type="Gene3D" id="2.60.40.790">
    <property type="match status" value="1"/>
</dbReference>
<dbReference type="InterPro" id="IPR007699">
    <property type="entry name" value="SGS_dom"/>
</dbReference>
<evidence type="ECO:0000256" key="3">
    <source>
        <dbReference type="SAM" id="MobiDB-lite"/>
    </source>
</evidence>
<sequence>MAGQDRDETSLARGNRLLAEGDVEGAVQALQEALKASPSADAHEALARAHIKAGRHLEAAEAALKALTLEPGQAKAYLRRGIALFHLDEFEGALEAFQKGKELRPTLAAFDTWTRKCRAEIDGEVEEVPQPSSPPRAGPKITIIPPKAAAASPPPTQAAAARAGEASTSAAGGGAAATQQQKQQQQQEERRKQQAAEPIAAVSGVPLPNQIRHQWYQLADRVVVDVYAKGLPKERFAAEFGERRLRLAVLPAAGVGAAGGGAAAAAEAAGAEATPAAAAAGGQPAPEWELDVELFGRVLPEACGFEVLRTKVEVTLTKADAGRAWPTLERSDAPVLPAAPMPAAPAAASSSGGASAGPPRQYPTSHVKGPKDWSAVEAEVTEMEAKGELDDGNPLNSFFQKVFSQGDEDTRRAMMKSFVESNGTVLSTNWADVGAKKVECTPPEGMEVHKWDE</sequence>
<evidence type="ECO:0000256" key="1">
    <source>
        <dbReference type="ARBA" id="ARBA00008509"/>
    </source>
</evidence>
<dbReference type="Pfam" id="PF04969">
    <property type="entry name" value="CS"/>
    <property type="match status" value="1"/>
</dbReference>
<feature type="compositionally biased region" description="Low complexity" evidence="3">
    <location>
        <begin position="147"/>
        <end position="186"/>
    </location>
</feature>
<evidence type="ECO:0000259" key="5">
    <source>
        <dbReference type="PROSITE" id="PS51203"/>
    </source>
</evidence>
<dbReference type="SUPFAM" id="SSF49764">
    <property type="entry name" value="HSP20-like chaperones"/>
    <property type="match status" value="1"/>
</dbReference>
<dbReference type="FunCoup" id="A0A2V0P0L5">
    <property type="interactions" value="2230"/>
</dbReference>
<dbReference type="InterPro" id="IPR011990">
    <property type="entry name" value="TPR-like_helical_dom_sf"/>
</dbReference>
<evidence type="ECO:0000259" key="4">
    <source>
        <dbReference type="PROSITE" id="PS51048"/>
    </source>
</evidence>
<dbReference type="PROSITE" id="PS51048">
    <property type="entry name" value="SGS"/>
    <property type="match status" value="1"/>
</dbReference>
<feature type="domain" description="CS" evidence="5">
    <location>
        <begin position="208"/>
        <end position="329"/>
    </location>
</feature>
<dbReference type="Pfam" id="PF05002">
    <property type="entry name" value="SGS"/>
    <property type="match status" value="1"/>
</dbReference>
<dbReference type="SUPFAM" id="SSF48452">
    <property type="entry name" value="TPR-like"/>
    <property type="match status" value="1"/>
</dbReference>
<dbReference type="InterPro" id="IPR007052">
    <property type="entry name" value="CS_dom"/>
</dbReference>
<proteinExistence type="inferred from homology"/>
<dbReference type="InParanoid" id="A0A2V0P0L5"/>
<dbReference type="PROSITE" id="PS50005">
    <property type="entry name" value="TPR"/>
    <property type="match status" value="2"/>
</dbReference>
<dbReference type="InterPro" id="IPR008978">
    <property type="entry name" value="HSP20-like_chaperone"/>
</dbReference>
<reference evidence="6 7" key="1">
    <citation type="journal article" date="2018" name="Sci. Rep.">
        <title>Raphidocelis subcapitata (=Pseudokirchneriella subcapitata) provides an insight into genome evolution and environmental adaptations in the Sphaeropleales.</title>
        <authorList>
            <person name="Suzuki S."/>
            <person name="Yamaguchi H."/>
            <person name="Nakajima N."/>
            <person name="Kawachi M."/>
        </authorList>
    </citation>
    <scope>NUCLEOTIDE SEQUENCE [LARGE SCALE GENOMIC DNA]</scope>
    <source>
        <strain evidence="6 7">NIES-35</strain>
    </source>
</reference>
<dbReference type="CDD" id="cd06466">
    <property type="entry name" value="p23_CS_SGT1_like"/>
    <property type="match status" value="1"/>
</dbReference>
<keyword evidence="7" id="KW-1185">Reference proteome</keyword>
<feature type="domain" description="SGS" evidence="4">
    <location>
        <begin position="361"/>
        <end position="453"/>
    </location>
</feature>
<organism evidence="6 7">
    <name type="scientific">Raphidocelis subcapitata</name>
    <dbReference type="NCBI Taxonomy" id="307507"/>
    <lineage>
        <taxon>Eukaryota</taxon>
        <taxon>Viridiplantae</taxon>
        <taxon>Chlorophyta</taxon>
        <taxon>core chlorophytes</taxon>
        <taxon>Chlorophyceae</taxon>
        <taxon>CS clade</taxon>
        <taxon>Sphaeropleales</taxon>
        <taxon>Selenastraceae</taxon>
        <taxon>Raphidocelis</taxon>
    </lineage>
</organism>
<accession>A0A2V0P0L5</accession>
<dbReference type="SMART" id="SM00028">
    <property type="entry name" value="TPR"/>
    <property type="match status" value="2"/>
</dbReference>
<feature type="compositionally biased region" description="Low complexity" evidence="3">
    <location>
        <begin position="344"/>
        <end position="359"/>
    </location>
</feature>